<name>A0A4Y7TLT0_COPMI</name>
<dbReference type="STRING" id="71717.A0A4Y7TLT0"/>
<dbReference type="PANTHER" id="PTHR28047">
    <property type="entry name" value="PROTEIN DCG1"/>
    <property type="match status" value="1"/>
</dbReference>
<dbReference type="InterPro" id="IPR053714">
    <property type="entry name" value="Iso_Racemase_Enz_sf"/>
</dbReference>
<dbReference type="AlphaFoldDB" id="A0A4Y7TLT0"/>
<evidence type="ECO:0000313" key="3">
    <source>
        <dbReference type="Proteomes" id="UP000298030"/>
    </source>
</evidence>
<gene>
    <name evidence="2" type="ORF">FA13DRAFT_1684913</name>
</gene>
<sequence length="259" mass="27742">MSQTTTTQAPDALFQEDPSVISLLIINPNTTEHMTQGLRDNLIPLTPPGVKLTFYTAREDLGAPAVITDVTTGVASANACAKDIVEERKLLDVYDGFLVSCFSDHPLTHILREKTSKPVFNILEASITQSLLLAPRFGIITTGTGFGFIYHQDVQKFLGGPSNRFAGLLTAGLGPADFKTDDEERKKEVESKVGKTAVKMREMGADVIIMGCAGMAGMEEVLRKAVREAGSGNIQVVDGAKAGVQFLAGLARLDKASRS</sequence>
<dbReference type="PANTHER" id="PTHR28047:SF5">
    <property type="entry name" value="PROTEIN DCG1"/>
    <property type="match status" value="1"/>
</dbReference>
<comment type="caution">
    <text evidence="2">The sequence shown here is derived from an EMBL/GenBank/DDBJ whole genome shotgun (WGS) entry which is preliminary data.</text>
</comment>
<evidence type="ECO:0008006" key="4">
    <source>
        <dbReference type="Google" id="ProtNLM"/>
    </source>
</evidence>
<accession>A0A4Y7TLT0</accession>
<dbReference type="Proteomes" id="UP000298030">
    <property type="component" value="Unassembled WGS sequence"/>
</dbReference>
<dbReference type="Pfam" id="PF01177">
    <property type="entry name" value="Asp_Glu_race"/>
    <property type="match status" value="1"/>
</dbReference>
<dbReference type="InterPro" id="IPR052186">
    <property type="entry name" value="Hydantoin_racemase-like"/>
</dbReference>
<protein>
    <recommendedName>
        <fullName evidence="4">DCG1-like protein</fullName>
    </recommendedName>
</protein>
<dbReference type="Gene3D" id="3.40.50.12500">
    <property type="match status" value="1"/>
</dbReference>
<dbReference type="InterPro" id="IPR015942">
    <property type="entry name" value="Asp/Glu/hydantoin_racemase"/>
</dbReference>
<dbReference type="EMBL" id="QPFP01000009">
    <property type="protein sequence ID" value="TEB34502.1"/>
    <property type="molecule type" value="Genomic_DNA"/>
</dbReference>
<evidence type="ECO:0000256" key="1">
    <source>
        <dbReference type="ARBA" id="ARBA00038414"/>
    </source>
</evidence>
<dbReference type="OrthoDB" id="412018at2759"/>
<keyword evidence="3" id="KW-1185">Reference proteome</keyword>
<evidence type="ECO:0000313" key="2">
    <source>
        <dbReference type="EMBL" id="TEB34502.1"/>
    </source>
</evidence>
<comment type="similarity">
    <text evidence="1">Belongs to the HyuE racemase family.</text>
</comment>
<dbReference type="GO" id="GO:0047661">
    <property type="term" value="F:amino-acid racemase activity"/>
    <property type="evidence" value="ECO:0007669"/>
    <property type="project" value="InterPro"/>
</dbReference>
<organism evidence="2 3">
    <name type="scientific">Coprinellus micaceus</name>
    <name type="common">Glistening ink-cap mushroom</name>
    <name type="synonym">Coprinus micaceus</name>
    <dbReference type="NCBI Taxonomy" id="71717"/>
    <lineage>
        <taxon>Eukaryota</taxon>
        <taxon>Fungi</taxon>
        <taxon>Dikarya</taxon>
        <taxon>Basidiomycota</taxon>
        <taxon>Agaricomycotina</taxon>
        <taxon>Agaricomycetes</taxon>
        <taxon>Agaricomycetidae</taxon>
        <taxon>Agaricales</taxon>
        <taxon>Agaricineae</taxon>
        <taxon>Psathyrellaceae</taxon>
        <taxon>Coprinellus</taxon>
    </lineage>
</organism>
<proteinExistence type="inferred from homology"/>
<reference evidence="2 3" key="1">
    <citation type="journal article" date="2019" name="Nat. Ecol. Evol.">
        <title>Megaphylogeny resolves global patterns of mushroom evolution.</title>
        <authorList>
            <person name="Varga T."/>
            <person name="Krizsan K."/>
            <person name="Foldi C."/>
            <person name="Dima B."/>
            <person name="Sanchez-Garcia M."/>
            <person name="Sanchez-Ramirez S."/>
            <person name="Szollosi G.J."/>
            <person name="Szarkandi J.G."/>
            <person name="Papp V."/>
            <person name="Albert L."/>
            <person name="Andreopoulos W."/>
            <person name="Angelini C."/>
            <person name="Antonin V."/>
            <person name="Barry K.W."/>
            <person name="Bougher N.L."/>
            <person name="Buchanan P."/>
            <person name="Buyck B."/>
            <person name="Bense V."/>
            <person name="Catcheside P."/>
            <person name="Chovatia M."/>
            <person name="Cooper J."/>
            <person name="Damon W."/>
            <person name="Desjardin D."/>
            <person name="Finy P."/>
            <person name="Geml J."/>
            <person name="Haridas S."/>
            <person name="Hughes K."/>
            <person name="Justo A."/>
            <person name="Karasinski D."/>
            <person name="Kautmanova I."/>
            <person name="Kiss B."/>
            <person name="Kocsube S."/>
            <person name="Kotiranta H."/>
            <person name="LaButti K.M."/>
            <person name="Lechner B.E."/>
            <person name="Liimatainen K."/>
            <person name="Lipzen A."/>
            <person name="Lukacs Z."/>
            <person name="Mihaltcheva S."/>
            <person name="Morgado L.N."/>
            <person name="Niskanen T."/>
            <person name="Noordeloos M.E."/>
            <person name="Ohm R.A."/>
            <person name="Ortiz-Santana B."/>
            <person name="Ovrebo C."/>
            <person name="Racz N."/>
            <person name="Riley R."/>
            <person name="Savchenko A."/>
            <person name="Shiryaev A."/>
            <person name="Soop K."/>
            <person name="Spirin V."/>
            <person name="Szebenyi C."/>
            <person name="Tomsovsky M."/>
            <person name="Tulloss R.E."/>
            <person name="Uehling J."/>
            <person name="Grigoriev I.V."/>
            <person name="Vagvolgyi C."/>
            <person name="Papp T."/>
            <person name="Martin F.M."/>
            <person name="Miettinen O."/>
            <person name="Hibbett D.S."/>
            <person name="Nagy L.G."/>
        </authorList>
    </citation>
    <scope>NUCLEOTIDE SEQUENCE [LARGE SCALE GENOMIC DNA]</scope>
    <source>
        <strain evidence="2 3">FP101781</strain>
    </source>
</reference>